<dbReference type="EC" id="1.13.11.93" evidence="11"/>
<dbReference type="Gene3D" id="3.40.50.720">
    <property type="entry name" value="NAD(P)-binding Rossmann-like Domain"/>
    <property type="match status" value="1"/>
</dbReference>
<reference evidence="14 15" key="2">
    <citation type="submission" date="2020-05" db="EMBL/GenBank/DDBJ databases">
        <title>Identification and distribution of gene clusters putatively required for synthesis of sphingolipid metabolism inhibitors in phylogenetically diverse species of the filamentous fungus Fusarium.</title>
        <authorList>
            <person name="Kim H.-S."/>
            <person name="Busman M."/>
            <person name="Brown D.W."/>
            <person name="Divon H."/>
            <person name="Uhlig S."/>
            <person name="Proctor R.H."/>
        </authorList>
    </citation>
    <scope>NUCLEOTIDE SEQUENCE [LARGE SCALE GENOMIC DNA]</scope>
    <source>
        <strain evidence="14 15">NRRL 25331</strain>
    </source>
</reference>
<feature type="transmembrane region" description="Helical" evidence="13">
    <location>
        <begin position="391"/>
        <end position="413"/>
    </location>
</feature>
<evidence type="ECO:0000313" key="15">
    <source>
        <dbReference type="Proteomes" id="UP000572754"/>
    </source>
</evidence>
<feature type="transmembrane region" description="Helical" evidence="13">
    <location>
        <begin position="675"/>
        <end position="698"/>
    </location>
</feature>
<feature type="transmembrane region" description="Helical" evidence="13">
    <location>
        <begin position="494"/>
        <end position="519"/>
    </location>
</feature>
<dbReference type="SMART" id="SM01150">
    <property type="entry name" value="DUF1338"/>
    <property type="match status" value="1"/>
</dbReference>
<name>A0A8H5UJ68_FUSCI</name>
<dbReference type="PRINTS" id="PR00081">
    <property type="entry name" value="GDHRDH"/>
</dbReference>
<dbReference type="InterPro" id="IPR011701">
    <property type="entry name" value="MFS"/>
</dbReference>
<dbReference type="EMBL" id="JAAQPE010000056">
    <property type="protein sequence ID" value="KAF5688785.1"/>
    <property type="molecule type" value="Genomic_DNA"/>
</dbReference>
<evidence type="ECO:0000256" key="12">
    <source>
        <dbReference type="ARBA" id="ARBA00035045"/>
    </source>
</evidence>
<dbReference type="InterPro" id="IPR036259">
    <property type="entry name" value="MFS_trans_sf"/>
</dbReference>
<keyword evidence="7" id="KW-0408">Iron</keyword>
<evidence type="ECO:0000256" key="10">
    <source>
        <dbReference type="ARBA" id="ARBA00035013"/>
    </source>
</evidence>
<evidence type="ECO:0000313" key="14">
    <source>
        <dbReference type="EMBL" id="KAF5688785.1"/>
    </source>
</evidence>
<evidence type="ECO:0000256" key="6">
    <source>
        <dbReference type="ARBA" id="ARBA00023002"/>
    </source>
</evidence>
<comment type="similarity">
    <text evidence="10">Belongs to the 2-oxoadipate dioxygenase/decarboxylase family.</text>
</comment>
<dbReference type="PANTHER" id="PTHR23502">
    <property type="entry name" value="MAJOR FACILITATOR SUPERFAMILY"/>
    <property type="match status" value="1"/>
</dbReference>
<evidence type="ECO:0000256" key="1">
    <source>
        <dbReference type="ARBA" id="ARBA00001954"/>
    </source>
</evidence>
<dbReference type="GO" id="GO:0051213">
    <property type="term" value="F:dioxygenase activity"/>
    <property type="evidence" value="ECO:0007669"/>
    <property type="project" value="UniProtKB-KW"/>
</dbReference>
<keyword evidence="6" id="KW-0560">Oxidoreductase</keyword>
<dbReference type="GO" id="GO:0005886">
    <property type="term" value="C:plasma membrane"/>
    <property type="evidence" value="ECO:0007669"/>
    <property type="project" value="TreeGrafter"/>
</dbReference>
<dbReference type="InterPro" id="IPR002347">
    <property type="entry name" value="SDR_fam"/>
</dbReference>
<evidence type="ECO:0000256" key="8">
    <source>
        <dbReference type="ARBA" id="ARBA00023136"/>
    </source>
</evidence>
<comment type="cofactor">
    <cofactor evidence="1">
        <name>Fe(2+)</name>
        <dbReference type="ChEBI" id="CHEBI:29033"/>
    </cofactor>
</comment>
<dbReference type="Proteomes" id="UP000572754">
    <property type="component" value="Unassembled WGS sequence"/>
</dbReference>
<evidence type="ECO:0000256" key="11">
    <source>
        <dbReference type="ARBA" id="ARBA00035023"/>
    </source>
</evidence>
<dbReference type="GO" id="GO:0022857">
    <property type="term" value="F:transmembrane transporter activity"/>
    <property type="evidence" value="ECO:0007669"/>
    <property type="project" value="InterPro"/>
</dbReference>
<organism evidence="14 15">
    <name type="scientific">Fusarium circinatum</name>
    <name type="common">Pitch canker fungus</name>
    <name type="synonym">Gibberella circinata</name>
    <dbReference type="NCBI Taxonomy" id="48490"/>
    <lineage>
        <taxon>Eukaryota</taxon>
        <taxon>Fungi</taxon>
        <taxon>Dikarya</taxon>
        <taxon>Ascomycota</taxon>
        <taxon>Pezizomycotina</taxon>
        <taxon>Sordariomycetes</taxon>
        <taxon>Hypocreomycetidae</taxon>
        <taxon>Hypocreales</taxon>
        <taxon>Nectriaceae</taxon>
        <taxon>Fusarium</taxon>
        <taxon>Fusarium fujikuroi species complex</taxon>
    </lineage>
</organism>
<dbReference type="Gene3D" id="3.10.180.80">
    <property type="entry name" value="Uncharacterised protein PF07063, DUF1338"/>
    <property type="match status" value="2"/>
</dbReference>
<dbReference type="Gene3D" id="1.20.1250.20">
    <property type="entry name" value="MFS general substrate transporter like domains"/>
    <property type="match status" value="1"/>
</dbReference>
<keyword evidence="8 13" id="KW-0472">Membrane</keyword>
<evidence type="ECO:0000256" key="13">
    <source>
        <dbReference type="SAM" id="Phobius"/>
    </source>
</evidence>
<feature type="transmembrane region" description="Helical" evidence="13">
    <location>
        <begin position="539"/>
        <end position="562"/>
    </location>
</feature>
<dbReference type="Pfam" id="PF07690">
    <property type="entry name" value="MFS_1"/>
    <property type="match status" value="1"/>
</dbReference>
<protein>
    <recommendedName>
        <fullName evidence="11">2-oxoadipate dioxygenase/decarboxylase</fullName>
        <ecNumber evidence="11">1.13.11.93</ecNumber>
    </recommendedName>
    <alternativeName>
        <fullName evidence="12">2-hydroxyglutarate synthase</fullName>
    </alternativeName>
</protein>
<keyword evidence="4" id="KW-0223">Dioxygenase</keyword>
<gene>
    <name evidence="14" type="ORF">FCIRC_1691</name>
</gene>
<evidence type="ECO:0000256" key="3">
    <source>
        <dbReference type="ARBA" id="ARBA00022692"/>
    </source>
</evidence>
<feature type="transmembrane region" description="Helical" evidence="13">
    <location>
        <begin position="615"/>
        <end position="636"/>
    </location>
</feature>
<keyword evidence="3 13" id="KW-0812">Transmembrane</keyword>
<proteinExistence type="inferred from homology"/>
<dbReference type="PANTHER" id="PTHR23502:SF160">
    <property type="entry name" value="MAJOR FACILITATOR SUPERFAMILY (MFS) PROFILE DOMAIN-CONTAINING PROTEIN-RELATED"/>
    <property type="match status" value="1"/>
</dbReference>
<evidence type="ECO:0000256" key="5">
    <source>
        <dbReference type="ARBA" id="ARBA00022989"/>
    </source>
</evidence>
<dbReference type="SUPFAM" id="SSF103473">
    <property type="entry name" value="MFS general substrate transporter"/>
    <property type="match status" value="1"/>
</dbReference>
<dbReference type="AlphaFoldDB" id="A0A8H5UJ68"/>
<dbReference type="Pfam" id="PF00106">
    <property type="entry name" value="adh_short"/>
    <property type="match status" value="1"/>
</dbReference>
<evidence type="ECO:0000256" key="7">
    <source>
        <dbReference type="ARBA" id="ARBA00023004"/>
    </source>
</evidence>
<keyword evidence="9" id="KW-0325">Glycoprotein</keyword>
<reference evidence="15" key="1">
    <citation type="journal article" date="2020" name="BMC Genomics">
        <title>Correction to: Identification and distribution of gene clusters required for synthesis of sphingolipid metabolism inhibitors in diverse species of the filamentous fungus Fusarium.</title>
        <authorList>
            <person name="Kim H.S."/>
            <person name="Lohmar J.M."/>
            <person name="Busman M."/>
            <person name="Brown D.W."/>
            <person name="Naumann T.A."/>
            <person name="Divon H.H."/>
            <person name="Lysoe E."/>
            <person name="Uhlig S."/>
            <person name="Proctor R.H."/>
        </authorList>
    </citation>
    <scope>NUCLEOTIDE SEQUENCE [LARGE SCALE GENOMIC DNA]</scope>
    <source>
        <strain evidence="15">NRRL 25331</strain>
    </source>
</reference>
<dbReference type="SUPFAM" id="SSF51735">
    <property type="entry name" value="NAD(P)-binding Rossmann-fold domains"/>
    <property type="match status" value="1"/>
</dbReference>
<comment type="subcellular location">
    <subcellularLocation>
        <location evidence="2">Membrane</location>
        <topology evidence="2">Multi-pass membrane protein</topology>
    </subcellularLocation>
</comment>
<keyword evidence="5 13" id="KW-1133">Transmembrane helix</keyword>
<sequence>ICEVEGFIHEALKTFSWMPEALASQEEYRKLSKEHPILADIASFQTAHINHLTPRTLNIGATSTICKASAAQGPEAMDEAMRDAFRAYPDTWSELRTESFDITGTLSLEDLVNQEYLKAEPITYEDFLPFSAAGIFASNLDKSQEEPLQANKHPDPQGFEKALGSVLLEPEALMAATNLQPDTMKSIYPTIDASTTLKQSAKGQVVMITGAGRGIGQAIAIAFAQASAAKLILTALEVSELEGSRQKVLEIKPDIQVFLRDLDVRSNADVDTFVSEAAAWAGNRIDVVCCNAGISPPLVAIASGDPDRWWMGLEVNLKSVYLFSRHVLPIMLAQGAGHIIITVSRTVARSDEKMSSYQISKLTATRLCECILAGACLGQAALGYVTEDVGWRWAFWVTFIACGLNLITMFLWLPETTFQHGLSVGTTAGDLERSEKQRKEPVSMTLGVGDSSTYVRGSSPEPLTSMRPNLWFIRHPQVDYSANWFLYAVRPFSFILAPTVLWASVAYGVAAGGFTSIGVCIPQLLGAPPYNYNSATQGPFSLCSFVGVVLGGTVGTKLVDIVNARIEKRRSEHGQSHKPEERLIMIVVPFFTVTTGLVLYGVAVEHQIPWTGPAFGYGVYLFGFTVLAGITFSYAVDSYLVRSGEVMVFSNTIRALLSFGFAHFAPNFLNPVGAGVAYSVLAAIIWGLLLFAVPVFFFGPKLRDLTNRYV</sequence>
<dbReference type="Pfam" id="PF07063">
    <property type="entry name" value="HGLS"/>
    <property type="match status" value="2"/>
</dbReference>
<dbReference type="InterPro" id="IPR009770">
    <property type="entry name" value="HGLS"/>
</dbReference>
<accession>A0A8H5UJ68</accession>
<evidence type="ECO:0000256" key="4">
    <source>
        <dbReference type="ARBA" id="ARBA00022964"/>
    </source>
</evidence>
<keyword evidence="15" id="KW-1185">Reference proteome</keyword>
<comment type="caution">
    <text evidence="14">The sequence shown here is derived from an EMBL/GenBank/DDBJ whole genome shotgun (WGS) entry which is preliminary data.</text>
</comment>
<feature type="non-terminal residue" evidence="14">
    <location>
        <position position="1"/>
    </location>
</feature>
<evidence type="ECO:0000256" key="2">
    <source>
        <dbReference type="ARBA" id="ARBA00004141"/>
    </source>
</evidence>
<feature type="transmembrane region" description="Helical" evidence="13">
    <location>
        <begin position="648"/>
        <end position="669"/>
    </location>
</feature>
<feature type="transmembrane region" description="Helical" evidence="13">
    <location>
        <begin position="583"/>
        <end position="603"/>
    </location>
</feature>
<dbReference type="InterPro" id="IPR036291">
    <property type="entry name" value="NAD(P)-bd_dom_sf"/>
</dbReference>
<evidence type="ECO:0000256" key="9">
    <source>
        <dbReference type="ARBA" id="ARBA00023180"/>
    </source>
</evidence>